<dbReference type="SUPFAM" id="SSF160631">
    <property type="entry name" value="SMI1/KNR4-like"/>
    <property type="match status" value="1"/>
</dbReference>
<dbReference type="Pfam" id="PF09346">
    <property type="entry name" value="SMI1_KNR4"/>
    <property type="match status" value="1"/>
</dbReference>
<evidence type="ECO:0000259" key="1">
    <source>
        <dbReference type="SMART" id="SM00860"/>
    </source>
</evidence>
<feature type="domain" description="Knr4/Smi1-like" evidence="1">
    <location>
        <begin position="36"/>
        <end position="165"/>
    </location>
</feature>
<keyword evidence="3" id="KW-1185">Reference proteome</keyword>
<proteinExistence type="predicted"/>
<accession>A0ABV3DQY9</accession>
<comment type="caution">
    <text evidence="2">The sequence shown here is derived from an EMBL/GenBank/DDBJ whole genome shotgun (WGS) entry which is preliminary data.</text>
</comment>
<dbReference type="RefSeq" id="WP_358359886.1">
    <property type="nucleotide sequence ID" value="NZ_JBEZFP010000095.1"/>
</dbReference>
<organism evidence="2 3">
    <name type="scientific">Streptodolium elevatio</name>
    <dbReference type="NCBI Taxonomy" id="3157996"/>
    <lineage>
        <taxon>Bacteria</taxon>
        <taxon>Bacillati</taxon>
        <taxon>Actinomycetota</taxon>
        <taxon>Actinomycetes</taxon>
        <taxon>Kitasatosporales</taxon>
        <taxon>Streptomycetaceae</taxon>
        <taxon>Streptodolium</taxon>
    </lineage>
</organism>
<gene>
    <name evidence="2" type="ORF">AB0C36_29630</name>
</gene>
<dbReference type="SMART" id="SM00860">
    <property type="entry name" value="SMI1_KNR4"/>
    <property type="match status" value="1"/>
</dbReference>
<dbReference type="InterPro" id="IPR037883">
    <property type="entry name" value="Knr4/Smi1-like_sf"/>
</dbReference>
<name>A0ABV3DQY9_9ACTN</name>
<reference evidence="2 3" key="1">
    <citation type="submission" date="2024-06" db="EMBL/GenBank/DDBJ databases">
        <title>The Natural Products Discovery Center: Release of the First 8490 Sequenced Strains for Exploring Actinobacteria Biosynthetic Diversity.</title>
        <authorList>
            <person name="Kalkreuter E."/>
            <person name="Kautsar S.A."/>
            <person name="Yang D."/>
            <person name="Bader C.D."/>
            <person name="Teijaro C.N."/>
            <person name="Fluegel L."/>
            <person name="Davis C.M."/>
            <person name="Simpson J.R."/>
            <person name="Lauterbach L."/>
            <person name="Steele A.D."/>
            <person name="Gui C."/>
            <person name="Meng S."/>
            <person name="Li G."/>
            <person name="Viehrig K."/>
            <person name="Ye F."/>
            <person name="Su P."/>
            <person name="Kiefer A.F."/>
            <person name="Nichols A."/>
            <person name="Cepeda A.J."/>
            <person name="Yan W."/>
            <person name="Fan B."/>
            <person name="Jiang Y."/>
            <person name="Adhikari A."/>
            <person name="Zheng C.-J."/>
            <person name="Schuster L."/>
            <person name="Cowan T.M."/>
            <person name="Smanski M.J."/>
            <person name="Chevrette M.G."/>
            <person name="De Carvalho L.P.S."/>
            <person name="Shen B."/>
        </authorList>
    </citation>
    <scope>NUCLEOTIDE SEQUENCE [LARGE SCALE GENOMIC DNA]</scope>
    <source>
        <strain evidence="2 3">NPDC048946</strain>
    </source>
</reference>
<protein>
    <submittedName>
        <fullName evidence="2">SMI1/KNR4 family protein</fullName>
    </submittedName>
</protein>
<evidence type="ECO:0000313" key="2">
    <source>
        <dbReference type="EMBL" id="MEU8137662.1"/>
    </source>
</evidence>
<evidence type="ECO:0000313" key="3">
    <source>
        <dbReference type="Proteomes" id="UP001551482"/>
    </source>
</evidence>
<sequence>MASADLDVADHEVRDSWSRIDAWLTSRCRPAPARPAADDARLAAVEAELRVALPAELRAWWRLTGIRADFWIPEVFAPMSLDDALETREIWLLVADEEGPAVDGNGVPEPRFLPELLPIAMSAGGDGLVVDLRAGESHGAVFLWDHEQWGLGVPMWASIGAMLQDVAVALETGAPALRGQAALGGAEAPRLAVIDASGYLNWQAAH</sequence>
<dbReference type="EMBL" id="JBEZFP010000095">
    <property type="protein sequence ID" value="MEU8137662.1"/>
    <property type="molecule type" value="Genomic_DNA"/>
</dbReference>
<dbReference type="InterPro" id="IPR018958">
    <property type="entry name" value="Knr4/Smi1-like_dom"/>
</dbReference>
<dbReference type="Proteomes" id="UP001551482">
    <property type="component" value="Unassembled WGS sequence"/>
</dbReference>